<dbReference type="SUPFAM" id="SSF50370">
    <property type="entry name" value="Ricin B-like lectins"/>
    <property type="match status" value="1"/>
</dbReference>
<accession>A0AA39J8J7</accession>
<evidence type="ECO:0000256" key="1">
    <source>
        <dbReference type="SAM" id="SignalP"/>
    </source>
</evidence>
<dbReference type="Proteomes" id="UP001175226">
    <property type="component" value="Unassembled WGS sequence"/>
</dbReference>
<dbReference type="EMBL" id="JAUEPT010000049">
    <property type="protein sequence ID" value="KAK0437352.1"/>
    <property type="molecule type" value="Genomic_DNA"/>
</dbReference>
<evidence type="ECO:0008006" key="4">
    <source>
        <dbReference type="Google" id="ProtNLM"/>
    </source>
</evidence>
<keyword evidence="3" id="KW-1185">Reference proteome</keyword>
<keyword evidence="1" id="KW-0732">Signal</keyword>
<dbReference type="InterPro" id="IPR035992">
    <property type="entry name" value="Ricin_B-like_lectins"/>
</dbReference>
<evidence type="ECO:0000313" key="3">
    <source>
        <dbReference type="Proteomes" id="UP001175226"/>
    </source>
</evidence>
<gene>
    <name evidence="2" type="ORF">EV421DRAFT_1739071</name>
</gene>
<feature type="chain" id="PRO_5041469330" description="Ricin B lectin domain-containing protein" evidence="1">
    <location>
        <begin position="24"/>
        <end position="288"/>
    </location>
</feature>
<comment type="caution">
    <text evidence="2">The sequence shown here is derived from an EMBL/GenBank/DDBJ whole genome shotgun (WGS) entry which is preliminary data.</text>
</comment>
<sequence length="288" mass="30497">MSSSILFFISALFFTCRYRVALGRPRGVTPGCHPNFEGAALTLTTPSGANSWSAKPAVGAPVISGTSPSKFFFQQNGNPVVSYTVKTVENNNFAVELNGGALSMANVDWSGSNANQKWMVDCSTCSTGISGKKGVVASSCSITSNTNGLCVTNKPGAQLTLASCNDSADQKFDFSDRSSSVGILLSPGLTPFSGGIEFGTSIAFSGVRMLRLGRLLLNIPALASAAESASLNCTFYPPALEVQLVDLTRSLTSGSHRSIMQFLPMLSSRRLGEQRHDGGRRAYYRLGY</sequence>
<dbReference type="CDD" id="cd00161">
    <property type="entry name" value="beta-trefoil_Ricin-like"/>
    <property type="match status" value="1"/>
</dbReference>
<organism evidence="2 3">
    <name type="scientific">Armillaria borealis</name>
    <dbReference type="NCBI Taxonomy" id="47425"/>
    <lineage>
        <taxon>Eukaryota</taxon>
        <taxon>Fungi</taxon>
        <taxon>Dikarya</taxon>
        <taxon>Basidiomycota</taxon>
        <taxon>Agaricomycotina</taxon>
        <taxon>Agaricomycetes</taxon>
        <taxon>Agaricomycetidae</taxon>
        <taxon>Agaricales</taxon>
        <taxon>Marasmiineae</taxon>
        <taxon>Physalacriaceae</taxon>
        <taxon>Armillaria</taxon>
    </lineage>
</organism>
<evidence type="ECO:0000313" key="2">
    <source>
        <dbReference type="EMBL" id="KAK0437352.1"/>
    </source>
</evidence>
<proteinExistence type="predicted"/>
<dbReference type="Gene3D" id="2.80.10.50">
    <property type="match status" value="1"/>
</dbReference>
<protein>
    <recommendedName>
        <fullName evidence="4">Ricin B lectin domain-containing protein</fullName>
    </recommendedName>
</protein>
<reference evidence="2" key="1">
    <citation type="submission" date="2023-06" db="EMBL/GenBank/DDBJ databases">
        <authorList>
            <consortium name="Lawrence Berkeley National Laboratory"/>
            <person name="Ahrendt S."/>
            <person name="Sahu N."/>
            <person name="Indic B."/>
            <person name="Wong-Bajracharya J."/>
            <person name="Merenyi Z."/>
            <person name="Ke H.-M."/>
            <person name="Monk M."/>
            <person name="Kocsube S."/>
            <person name="Drula E."/>
            <person name="Lipzen A."/>
            <person name="Balint B."/>
            <person name="Henrissat B."/>
            <person name="Andreopoulos B."/>
            <person name="Martin F.M."/>
            <person name="Harder C.B."/>
            <person name="Rigling D."/>
            <person name="Ford K.L."/>
            <person name="Foster G.D."/>
            <person name="Pangilinan J."/>
            <person name="Papanicolaou A."/>
            <person name="Barry K."/>
            <person name="LaButti K."/>
            <person name="Viragh M."/>
            <person name="Koriabine M."/>
            <person name="Yan M."/>
            <person name="Riley R."/>
            <person name="Champramary S."/>
            <person name="Plett K.L."/>
            <person name="Tsai I.J."/>
            <person name="Slot J."/>
            <person name="Sipos G."/>
            <person name="Plett J."/>
            <person name="Nagy L.G."/>
            <person name="Grigoriev I.V."/>
        </authorList>
    </citation>
    <scope>NUCLEOTIDE SEQUENCE</scope>
    <source>
        <strain evidence="2">FPL87.14</strain>
    </source>
</reference>
<name>A0AA39J8J7_9AGAR</name>
<feature type="signal peptide" evidence="1">
    <location>
        <begin position="1"/>
        <end position="23"/>
    </location>
</feature>
<dbReference type="AlphaFoldDB" id="A0AA39J8J7"/>